<organism evidence="2 3">
    <name type="scientific">Pseudonocardia xinjiangensis</name>
    <dbReference type="NCBI Taxonomy" id="75289"/>
    <lineage>
        <taxon>Bacteria</taxon>
        <taxon>Bacillati</taxon>
        <taxon>Actinomycetota</taxon>
        <taxon>Actinomycetes</taxon>
        <taxon>Pseudonocardiales</taxon>
        <taxon>Pseudonocardiaceae</taxon>
        <taxon>Pseudonocardia</taxon>
    </lineage>
</organism>
<evidence type="ECO:0000256" key="1">
    <source>
        <dbReference type="SAM" id="MobiDB-lite"/>
    </source>
</evidence>
<sequence>MTPPRSAAPGCAAMIVARFEALPYTLVSSTVIGGPFRRPQQGDLLPAQAQDAPASAVDEPPPPGPNRAMST</sequence>
<name>A0ABX1R5Q7_9PSEU</name>
<gene>
    <name evidence="2" type="ORF">HF577_01175</name>
</gene>
<protein>
    <submittedName>
        <fullName evidence="2">Uncharacterized protein</fullName>
    </submittedName>
</protein>
<proteinExistence type="predicted"/>
<comment type="caution">
    <text evidence="2">The sequence shown here is derived from an EMBL/GenBank/DDBJ whole genome shotgun (WGS) entry which is preliminary data.</text>
</comment>
<accession>A0ABX1R5Q7</accession>
<feature type="region of interest" description="Disordered" evidence="1">
    <location>
        <begin position="35"/>
        <end position="71"/>
    </location>
</feature>
<reference evidence="2 3" key="1">
    <citation type="submission" date="2020-04" db="EMBL/GenBank/DDBJ databases">
        <authorList>
            <person name="Klaysubun C."/>
            <person name="Duangmal K."/>
            <person name="Lipun K."/>
        </authorList>
    </citation>
    <scope>NUCLEOTIDE SEQUENCE [LARGE SCALE GENOMIC DNA]</scope>
    <source>
        <strain evidence="2 3">JCM 11839</strain>
    </source>
</reference>
<keyword evidence="3" id="KW-1185">Reference proteome</keyword>
<dbReference type="RefSeq" id="WP_169393807.1">
    <property type="nucleotide sequence ID" value="NZ_BAAAJH010000038.1"/>
</dbReference>
<dbReference type="Proteomes" id="UP001296706">
    <property type="component" value="Unassembled WGS sequence"/>
</dbReference>
<evidence type="ECO:0000313" key="2">
    <source>
        <dbReference type="EMBL" id="NMH75723.1"/>
    </source>
</evidence>
<evidence type="ECO:0000313" key="3">
    <source>
        <dbReference type="Proteomes" id="UP001296706"/>
    </source>
</evidence>
<dbReference type="EMBL" id="JAAXKY010000002">
    <property type="protein sequence ID" value="NMH75723.1"/>
    <property type="molecule type" value="Genomic_DNA"/>
</dbReference>